<evidence type="ECO:0000256" key="1">
    <source>
        <dbReference type="SAM" id="MobiDB-lite"/>
    </source>
</evidence>
<comment type="caution">
    <text evidence="2">The sequence shown here is derived from an EMBL/GenBank/DDBJ whole genome shotgun (WGS) entry which is preliminary data.</text>
</comment>
<feature type="region of interest" description="Disordered" evidence="1">
    <location>
        <begin position="83"/>
        <end position="117"/>
    </location>
</feature>
<protein>
    <submittedName>
        <fullName evidence="2">Uncharacterized protein</fullName>
    </submittedName>
</protein>
<dbReference type="EMBL" id="JAOYFB010000005">
    <property type="protein sequence ID" value="KAK4016003.1"/>
    <property type="molecule type" value="Genomic_DNA"/>
</dbReference>
<accession>A0ABQ9ZSV1</accession>
<organism evidence="2 3">
    <name type="scientific">Daphnia magna</name>
    <dbReference type="NCBI Taxonomy" id="35525"/>
    <lineage>
        <taxon>Eukaryota</taxon>
        <taxon>Metazoa</taxon>
        <taxon>Ecdysozoa</taxon>
        <taxon>Arthropoda</taxon>
        <taxon>Crustacea</taxon>
        <taxon>Branchiopoda</taxon>
        <taxon>Diplostraca</taxon>
        <taxon>Cladocera</taxon>
        <taxon>Anomopoda</taxon>
        <taxon>Daphniidae</taxon>
        <taxon>Daphnia</taxon>
    </lineage>
</organism>
<sequence>MGKRMAVPIYGYGLYRHSFHSESFDYMNNISASETAHTFSVSHFISYAKNAMMMMMLANWTSRLDWLSRFIIVFNQTTPDVVSPSLTGVQDTSRRAAELAPPSKAQGRKQQSPGPCRVRRVRRVHQRPWSSSVSFYF</sequence>
<proteinExistence type="predicted"/>
<reference evidence="2 3" key="1">
    <citation type="journal article" date="2023" name="Nucleic Acids Res.">
        <title>The hologenome of Daphnia magna reveals possible DNA methylation and microbiome-mediated evolution of the host genome.</title>
        <authorList>
            <person name="Chaturvedi A."/>
            <person name="Li X."/>
            <person name="Dhandapani V."/>
            <person name="Marshall H."/>
            <person name="Kissane S."/>
            <person name="Cuenca-Cambronero M."/>
            <person name="Asole G."/>
            <person name="Calvet F."/>
            <person name="Ruiz-Romero M."/>
            <person name="Marangio P."/>
            <person name="Guigo R."/>
            <person name="Rago D."/>
            <person name="Mirbahai L."/>
            <person name="Eastwood N."/>
            <person name="Colbourne J.K."/>
            <person name="Zhou J."/>
            <person name="Mallon E."/>
            <person name="Orsini L."/>
        </authorList>
    </citation>
    <scope>NUCLEOTIDE SEQUENCE [LARGE SCALE GENOMIC DNA]</scope>
    <source>
        <strain evidence="2">LRV0_1</strain>
    </source>
</reference>
<dbReference type="Proteomes" id="UP001234178">
    <property type="component" value="Unassembled WGS sequence"/>
</dbReference>
<evidence type="ECO:0000313" key="3">
    <source>
        <dbReference type="Proteomes" id="UP001234178"/>
    </source>
</evidence>
<evidence type="ECO:0000313" key="2">
    <source>
        <dbReference type="EMBL" id="KAK4016003.1"/>
    </source>
</evidence>
<name>A0ABQ9ZSV1_9CRUS</name>
<gene>
    <name evidence="2" type="ORF">OUZ56_030967</name>
</gene>
<keyword evidence="3" id="KW-1185">Reference proteome</keyword>